<comment type="caution">
    <text evidence="1">The sequence shown here is derived from an EMBL/GenBank/DDBJ whole genome shotgun (WGS) entry which is preliminary data.</text>
</comment>
<reference evidence="1 2" key="1">
    <citation type="submission" date="2019-02" db="EMBL/GenBank/DDBJ databases">
        <title>Genomic Encyclopedia of Archaeal and Bacterial Type Strains, Phase II (KMG-II): from individual species to whole genera.</title>
        <authorList>
            <person name="Goeker M."/>
        </authorList>
    </citation>
    <scope>NUCLEOTIDE SEQUENCE [LARGE SCALE GENOMIC DNA]</scope>
    <source>
        <strain evidence="1 2">DSM 18101</strain>
    </source>
</reference>
<evidence type="ECO:0000313" key="2">
    <source>
        <dbReference type="Proteomes" id="UP000292958"/>
    </source>
</evidence>
<organism evidence="1 2">
    <name type="scientific">Edaphobacter modestus</name>
    <dbReference type="NCBI Taxonomy" id="388466"/>
    <lineage>
        <taxon>Bacteria</taxon>
        <taxon>Pseudomonadati</taxon>
        <taxon>Acidobacteriota</taxon>
        <taxon>Terriglobia</taxon>
        <taxon>Terriglobales</taxon>
        <taxon>Acidobacteriaceae</taxon>
        <taxon>Edaphobacter</taxon>
    </lineage>
</organism>
<keyword evidence="2" id="KW-1185">Reference proteome</keyword>
<dbReference type="Proteomes" id="UP000292958">
    <property type="component" value="Unassembled WGS sequence"/>
</dbReference>
<proteinExistence type="predicted"/>
<accession>A0A4Q7YVE5</accession>
<protein>
    <submittedName>
        <fullName evidence="1">Uncharacterized protein</fullName>
    </submittedName>
</protein>
<sequence length="52" mass="5945">MHKEKRAAAIVRGPFSQDLTCLKAFISKVTYKSLTDFLRLFYAALRMLSHAV</sequence>
<gene>
    <name evidence="1" type="ORF">BDD14_3166</name>
</gene>
<name>A0A4Q7YVE5_9BACT</name>
<dbReference type="AlphaFoldDB" id="A0A4Q7YVE5"/>
<dbReference type="EMBL" id="SHKW01000001">
    <property type="protein sequence ID" value="RZU41640.1"/>
    <property type="molecule type" value="Genomic_DNA"/>
</dbReference>
<evidence type="ECO:0000313" key="1">
    <source>
        <dbReference type="EMBL" id="RZU41640.1"/>
    </source>
</evidence>